<dbReference type="PRINTS" id="PR00455">
    <property type="entry name" value="HTHTETR"/>
</dbReference>
<evidence type="ECO:0000313" key="6">
    <source>
        <dbReference type="EMBL" id="TQM71505.1"/>
    </source>
</evidence>
<dbReference type="InterPro" id="IPR050109">
    <property type="entry name" value="HTH-type_TetR-like_transc_reg"/>
</dbReference>
<dbReference type="PANTHER" id="PTHR30055:SF243">
    <property type="entry name" value="HTH-TYPE TRANSCRIPTIONAL REGULATOR RV1816"/>
    <property type="match status" value="1"/>
</dbReference>
<dbReference type="Pfam" id="PF00440">
    <property type="entry name" value="TetR_N"/>
    <property type="match status" value="1"/>
</dbReference>
<evidence type="ECO:0000259" key="5">
    <source>
        <dbReference type="PROSITE" id="PS50977"/>
    </source>
</evidence>
<dbReference type="GO" id="GO:0000976">
    <property type="term" value="F:transcription cis-regulatory region binding"/>
    <property type="evidence" value="ECO:0007669"/>
    <property type="project" value="TreeGrafter"/>
</dbReference>
<proteinExistence type="predicted"/>
<evidence type="ECO:0000256" key="1">
    <source>
        <dbReference type="ARBA" id="ARBA00023015"/>
    </source>
</evidence>
<feature type="DNA-binding region" description="H-T-H motif" evidence="4">
    <location>
        <begin position="34"/>
        <end position="53"/>
    </location>
</feature>
<evidence type="ECO:0000256" key="2">
    <source>
        <dbReference type="ARBA" id="ARBA00023125"/>
    </source>
</evidence>
<dbReference type="GO" id="GO:0003700">
    <property type="term" value="F:DNA-binding transcription factor activity"/>
    <property type="evidence" value="ECO:0007669"/>
    <property type="project" value="TreeGrafter"/>
</dbReference>
<keyword evidence="2 4" id="KW-0238">DNA-binding</keyword>
<name>A0A543ILP2_9ACTN</name>
<protein>
    <submittedName>
        <fullName evidence="6">TetR family transcriptional regulator</fullName>
    </submittedName>
</protein>
<dbReference type="InterPro" id="IPR036271">
    <property type="entry name" value="Tet_transcr_reg_TetR-rel_C_sf"/>
</dbReference>
<dbReference type="SUPFAM" id="SSF46689">
    <property type="entry name" value="Homeodomain-like"/>
    <property type="match status" value="1"/>
</dbReference>
<dbReference type="InterPro" id="IPR025996">
    <property type="entry name" value="MT1864/Rv1816-like_C"/>
</dbReference>
<keyword evidence="7" id="KW-1185">Reference proteome</keyword>
<feature type="domain" description="HTH tetR-type" evidence="5">
    <location>
        <begin position="11"/>
        <end position="71"/>
    </location>
</feature>
<dbReference type="Gene3D" id="1.10.357.10">
    <property type="entry name" value="Tetracycline Repressor, domain 2"/>
    <property type="match status" value="1"/>
</dbReference>
<keyword evidence="1" id="KW-0805">Transcription regulation</keyword>
<dbReference type="Proteomes" id="UP000316706">
    <property type="component" value="Unassembled WGS sequence"/>
</dbReference>
<dbReference type="EMBL" id="VFPO01000001">
    <property type="protein sequence ID" value="TQM71505.1"/>
    <property type="molecule type" value="Genomic_DNA"/>
</dbReference>
<dbReference type="RefSeq" id="WP_141973048.1">
    <property type="nucleotide sequence ID" value="NZ_VFPO01000001.1"/>
</dbReference>
<dbReference type="OrthoDB" id="3210322at2"/>
<dbReference type="InterPro" id="IPR001647">
    <property type="entry name" value="HTH_TetR"/>
</dbReference>
<dbReference type="SUPFAM" id="SSF48498">
    <property type="entry name" value="Tetracyclin repressor-like, C-terminal domain"/>
    <property type="match status" value="1"/>
</dbReference>
<evidence type="ECO:0000256" key="4">
    <source>
        <dbReference type="PROSITE-ProRule" id="PRU00335"/>
    </source>
</evidence>
<sequence length="232" mass="25999">MPPSRRDRLRQSTMAEIREAARRLLTTRGTSAVTINAVAREVGMSGPALYHYFSGHEELVQAVTADFFAELTAEMRAARDAHDSIAARLLATCRAMRDWAVAHPAEFGWIFTSPVPSSVTRAPDSPRNLAGREFELVFQEEIGALWKTKPFPVPDDLPPSVHDQLSAYRDRLGIDLPVEALYVTTSCWIRLYGLLSMEVLNQLDYVYTDVEPIYEECLKEIAGMLALPYTPP</sequence>
<keyword evidence="3" id="KW-0804">Transcription</keyword>
<dbReference type="PROSITE" id="PS50977">
    <property type="entry name" value="HTH_TETR_2"/>
    <property type="match status" value="1"/>
</dbReference>
<reference evidence="6 7" key="1">
    <citation type="submission" date="2019-06" db="EMBL/GenBank/DDBJ databases">
        <title>Sequencing the genomes of 1000 actinobacteria strains.</title>
        <authorList>
            <person name="Klenk H.-P."/>
        </authorList>
    </citation>
    <scope>NUCLEOTIDE SEQUENCE [LARGE SCALE GENOMIC DNA]</scope>
    <source>
        <strain evidence="6 7">DSM 45043</strain>
    </source>
</reference>
<evidence type="ECO:0000256" key="3">
    <source>
        <dbReference type="ARBA" id="ARBA00023163"/>
    </source>
</evidence>
<accession>A0A543ILP2</accession>
<evidence type="ECO:0000313" key="7">
    <source>
        <dbReference type="Proteomes" id="UP000316706"/>
    </source>
</evidence>
<gene>
    <name evidence="6" type="ORF">FHX41_5274</name>
</gene>
<dbReference type="AlphaFoldDB" id="A0A543ILP2"/>
<organism evidence="6 7">
    <name type="scientific">Actinomadura hallensis</name>
    <dbReference type="NCBI Taxonomy" id="337895"/>
    <lineage>
        <taxon>Bacteria</taxon>
        <taxon>Bacillati</taxon>
        <taxon>Actinomycetota</taxon>
        <taxon>Actinomycetes</taxon>
        <taxon>Streptosporangiales</taxon>
        <taxon>Thermomonosporaceae</taxon>
        <taxon>Actinomadura</taxon>
    </lineage>
</organism>
<dbReference type="Pfam" id="PF13305">
    <property type="entry name" value="TetR_C_33"/>
    <property type="match status" value="1"/>
</dbReference>
<comment type="caution">
    <text evidence="6">The sequence shown here is derived from an EMBL/GenBank/DDBJ whole genome shotgun (WGS) entry which is preliminary data.</text>
</comment>
<dbReference type="PANTHER" id="PTHR30055">
    <property type="entry name" value="HTH-TYPE TRANSCRIPTIONAL REGULATOR RUTR"/>
    <property type="match status" value="1"/>
</dbReference>
<dbReference type="InterPro" id="IPR009057">
    <property type="entry name" value="Homeodomain-like_sf"/>
</dbReference>